<organism evidence="2 3">
    <name type="scientific">Paraburkholderia solitsugae</name>
    <dbReference type="NCBI Taxonomy" id="2675748"/>
    <lineage>
        <taxon>Bacteria</taxon>
        <taxon>Pseudomonadati</taxon>
        <taxon>Pseudomonadota</taxon>
        <taxon>Betaproteobacteria</taxon>
        <taxon>Burkholderiales</taxon>
        <taxon>Burkholderiaceae</taxon>
        <taxon>Paraburkholderia</taxon>
    </lineage>
</organism>
<dbReference type="InterPro" id="IPR011008">
    <property type="entry name" value="Dimeric_a/b-barrel"/>
</dbReference>
<name>A0ABX2C317_9BURK</name>
<sequence length="96" mass="10815">MSAYIVFTRIKSIDQKELEKYRTGIKATMKDHPIEVLVADGKHEVLEGDPIEGMVIVKFPSVKAAKDWCYSEAYQNVAKHRKHGAIYHGLIVEGVS</sequence>
<dbReference type="PANTHER" id="PTHR41521">
    <property type="match status" value="1"/>
</dbReference>
<evidence type="ECO:0000259" key="1">
    <source>
        <dbReference type="Pfam" id="PF07045"/>
    </source>
</evidence>
<comment type="caution">
    <text evidence="2">The sequence shown here is derived from an EMBL/GenBank/DDBJ whole genome shotgun (WGS) entry which is preliminary data.</text>
</comment>
<feature type="domain" description="DUF1330" evidence="1">
    <location>
        <begin position="2"/>
        <end position="95"/>
    </location>
</feature>
<dbReference type="Proteomes" id="UP000652198">
    <property type="component" value="Unassembled WGS sequence"/>
</dbReference>
<dbReference type="PANTHER" id="PTHR41521:SF4">
    <property type="entry name" value="BLR0684 PROTEIN"/>
    <property type="match status" value="1"/>
</dbReference>
<proteinExistence type="predicted"/>
<dbReference type="Gene3D" id="3.30.70.100">
    <property type="match status" value="1"/>
</dbReference>
<dbReference type="Pfam" id="PF07045">
    <property type="entry name" value="DUF1330"/>
    <property type="match status" value="1"/>
</dbReference>
<dbReference type="RefSeq" id="WP_172316505.1">
    <property type="nucleotide sequence ID" value="NZ_WOEY01000134.1"/>
</dbReference>
<dbReference type="SUPFAM" id="SSF54909">
    <property type="entry name" value="Dimeric alpha+beta barrel"/>
    <property type="match status" value="1"/>
</dbReference>
<evidence type="ECO:0000313" key="3">
    <source>
        <dbReference type="Proteomes" id="UP000652198"/>
    </source>
</evidence>
<accession>A0ABX2C317</accession>
<reference evidence="2 3" key="1">
    <citation type="submission" date="2019-11" db="EMBL/GenBank/DDBJ databases">
        <title>Metabolism of dissolved organic matter in forest soils.</title>
        <authorList>
            <person name="Cyle K.T."/>
            <person name="Wilhelm R.C."/>
            <person name="Martinez C.E."/>
        </authorList>
    </citation>
    <scope>NUCLEOTIDE SEQUENCE [LARGE SCALE GENOMIC DNA]</scope>
    <source>
        <strain evidence="2 3">1N</strain>
    </source>
</reference>
<dbReference type="EMBL" id="WOEY01000134">
    <property type="protein sequence ID" value="NPT46395.1"/>
    <property type="molecule type" value="Genomic_DNA"/>
</dbReference>
<protein>
    <submittedName>
        <fullName evidence="2">DUF1330 domain-containing protein</fullName>
    </submittedName>
</protein>
<dbReference type="InterPro" id="IPR010753">
    <property type="entry name" value="DUF1330"/>
</dbReference>
<gene>
    <name evidence="2" type="ORF">GNZ12_34735</name>
</gene>
<evidence type="ECO:0000313" key="2">
    <source>
        <dbReference type="EMBL" id="NPT46395.1"/>
    </source>
</evidence>
<keyword evidence="3" id="KW-1185">Reference proteome</keyword>